<sequence>MVENRAADREVLTEVQGSVLVITLNRPEAKNAATAAMAEQMAEIIDDFEANDELFVAVITGAGQTFCSGMDLKAFVRGERPSIPGRGFLALTQRPPTKPVIAAVEGYALAGGFETMLACDLVVASEAAKFGIPEVKRGLAAAAGGLLELPKRTHRAVAMEMALTGDIYEAEFGYRHGFVNRLTAAGEALEEAIKLANAIAANGPLAVKASKRIITESPGWSEDEKFDKQAEITGPVFASEDAKEGATAFAEKRAPQWAGR</sequence>
<dbReference type="InterPro" id="IPR029045">
    <property type="entry name" value="ClpP/crotonase-like_dom_sf"/>
</dbReference>
<dbReference type="InterPro" id="IPR018376">
    <property type="entry name" value="Enoyl-CoA_hyd/isom_CS"/>
</dbReference>
<dbReference type="Gene3D" id="1.10.12.10">
    <property type="entry name" value="Lyase 2-enoyl-coa Hydratase, Chain A, domain 2"/>
    <property type="match status" value="1"/>
</dbReference>
<reference evidence="4 5" key="1">
    <citation type="submission" date="2023-07" db="EMBL/GenBank/DDBJ databases">
        <title>Sequencing the genomes of 1000 actinobacteria strains.</title>
        <authorList>
            <person name="Klenk H.-P."/>
        </authorList>
    </citation>
    <scope>NUCLEOTIDE SEQUENCE [LARGE SCALE GENOMIC DNA]</scope>
    <source>
        <strain evidence="4 5">DSM 22966</strain>
    </source>
</reference>
<dbReference type="CDD" id="cd06558">
    <property type="entry name" value="crotonase-like"/>
    <property type="match status" value="1"/>
</dbReference>
<organism evidence="4 5">
    <name type="scientific">Enteractinococcus fodinae</name>
    <dbReference type="NCBI Taxonomy" id="684663"/>
    <lineage>
        <taxon>Bacteria</taxon>
        <taxon>Bacillati</taxon>
        <taxon>Actinomycetota</taxon>
        <taxon>Actinomycetes</taxon>
        <taxon>Micrococcales</taxon>
        <taxon>Micrococcaceae</taxon>
    </lineage>
</organism>
<gene>
    <name evidence="4" type="ORF">J2S62_002489</name>
</gene>
<dbReference type="PANTHER" id="PTHR43802">
    <property type="entry name" value="ENOYL-COA HYDRATASE"/>
    <property type="match status" value="1"/>
</dbReference>
<dbReference type="SUPFAM" id="SSF52096">
    <property type="entry name" value="ClpP/crotonase"/>
    <property type="match status" value="1"/>
</dbReference>
<evidence type="ECO:0000313" key="4">
    <source>
        <dbReference type="EMBL" id="MDR7348232.1"/>
    </source>
</evidence>
<dbReference type="GO" id="GO:0004300">
    <property type="term" value="F:enoyl-CoA hydratase activity"/>
    <property type="evidence" value="ECO:0007669"/>
    <property type="project" value="UniProtKB-EC"/>
</dbReference>
<keyword evidence="5" id="KW-1185">Reference proteome</keyword>
<evidence type="ECO:0000313" key="5">
    <source>
        <dbReference type="Proteomes" id="UP001183794"/>
    </source>
</evidence>
<dbReference type="EMBL" id="JAVDYJ010000001">
    <property type="protein sequence ID" value="MDR7348232.1"/>
    <property type="molecule type" value="Genomic_DNA"/>
</dbReference>
<dbReference type="EC" id="4.2.1.17" evidence="4"/>
<dbReference type="PANTHER" id="PTHR43802:SF1">
    <property type="entry name" value="IP11341P-RELATED"/>
    <property type="match status" value="1"/>
</dbReference>
<evidence type="ECO:0000256" key="3">
    <source>
        <dbReference type="SAM" id="MobiDB-lite"/>
    </source>
</evidence>
<dbReference type="Proteomes" id="UP001183794">
    <property type="component" value="Unassembled WGS sequence"/>
</dbReference>
<feature type="compositionally biased region" description="Basic and acidic residues" evidence="3">
    <location>
        <begin position="240"/>
        <end position="254"/>
    </location>
</feature>
<proteinExistence type="inferred from homology"/>
<keyword evidence="4" id="KW-0456">Lyase</keyword>
<evidence type="ECO:0000256" key="2">
    <source>
        <dbReference type="RuleBase" id="RU003707"/>
    </source>
</evidence>
<dbReference type="Gene3D" id="3.90.226.10">
    <property type="entry name" value="2-enoyl-CoA Hydratase, Chain A, domain 1"/>
    <property type="match status" value="1"/>
</dbReference>
<dbReference type="NCBIfam" id="NF006100">
    <property type="entry name" value="PRK08252.1"/>
    <property type="match status" value="1"/>
</dbReference>
<dbReference type="PROSITE" id="PS00166">
    <property type="entry name" value="ENOYL_COA_HYDRATASE"/>
    <property type="match status" value="1"/>
</dbReference>
<comment type="similarity">
    <text evidence="1 2">Belongs to the enoyl-CoA hydratase/isomerase family.</text>
</comment>
<feature type="region of interest" description="Disordered" evidence="3">
    <location>
        <begin position="237"/>
        <end position="260"/>
    </location>
</feature>
<dbReference type="InterPro" id="IPR014748">
    <property type="entry name" value="Enoyl-CoA_hydra_C"/>
</dbReference>
<name>A0ABU2B3Q9_9MICC</name>
<dbReference type="Pfam" id="PF00378">
    <property type="entry name" value="ECH_1"/>
    <property type="match status" value="1"/>
</dbReference>
<protein>
    <submittedName>
        <fullName evidence="4">Enoyl-CoA hydratase</fullName>
        <ecNumber evidence="4">4.2.1.17</ecNumber>
    </submittedName>
</protein>
<dbReference type="InterPro" id="IPR001753">
    <property type="entry name" value="Enoyl-CoA_hydra/iso"/>
</dbReference>
<evidence type="ECO:0000256" key="1">
    <source>
        <dbReference type="ARBA" id="ARBA00005254"/>
    </source>
</evidence>
<accession>A0ABU2B3Q9</accession>
<comment type="caution">
    <text evidence="4">The sequence shown here is derived from an EMBL/GenBank/DDBJ whole genome shotgun (WGS) entry which is preliminary data.</text>
</comment>
<dbReference type="RefSeq" id="WP_310175217.1">
    <property type="nucleotide sequence ID" value="NZ_BAABHE010000002.1"/>
</dbReference>